<dbReference type="EMBL" id="JACGCM010002569">
    <property type="protein sequence ID" value="KAF6138462.1"/>
    <property type="molecule type" value="Genomic_DNA"/>
</dbReference>
<evidence type="ECO:0000256" key="2">
    <source>
        <dbReference type="SAM" id="MobiDB-lite"/>
    </source>
</evidence>
<dbReference type="PANTHER" id="PTHR15323">
    <property type="entry name" value="D123 PROTEIN"/>
    <property type="match status" value="1"/>
</dbReference>
<comment type="caution">
    <text evidence="3">The sequence shown here is derived from an EMBL/GenBank/DDBJ whole genome shotgun (WGS) entry which is preliminary data.</text>
</comment>
<gene>
    <name evidence="3" type="ORF">GIB67_022496</name>
</gene>
<protein>
    <recommendedName>
        <fullName evidence="5">Cell division cycle protein 123 homolog</fullName>
    </recommendedName>
</protein>
<evidence type="ECO:0008006" key="5">
    <source>
        <dbReference type="Google" id="ProtNLM"/>
    </source>
</evidence>
<evidence type="ECO:0000313" key="3">
    <source>
        <dbReference type="EMBL" id="KAF6138462.1"/>
    </source>
</evidence>
<accession>A0A7J7L796</accession>
<dbReference type="InterPro" id="IPR009772">
    <property type="entry name" value="CDC123"/>
</dbReference>
<evidence type="ECO:0000313" key="4">
    <source>
        <dbReference type="Proteomes" id="UP000541444"/>
    </source>
</evidence>
<dbReference type="OrthoDB" id="360540at2759"/>
<dbReference type="Pfam" id="PF07065">
    <property type="entry name" value="D123"/>
    <property type="match status" value="1"/>
</dbReference>
<evidence type="ECO:0000256" key="1">
    <source>
        <dbReference type="ARBA" id="ARBA00011047"/>
    </source>
</evidence>
<dbReference type="GO" id="GO:0005737">
    <property type="term" value="C:cytoplasm"/>
    <property type="evidence" value="ECO:0007669"/>
    <property type="project" value="TreeGrafter"/>
</dbReference>
<reference evidence="3 4" key="1">
    <citation type="journal article" date="2020" name="IScience">
        <title>Genome Sequencing of the Endangered Kingdonia uniflora (Circaeasteraceae, Ranunculales) Reveals Potential Mechanisms of Evolutionary Specialization.</title>
        <authorList>
            <person name="Sun Y."/>
            <person name="Deng T."/>
            <person name="Zhang A."/>
            <person name="Moore M.J."/>
            <person name="Landis J.B."/>
            <person name="Lin N."/>
            <person name="Zhang H."/>
            <person name="Zhang X."/>
            <person name="Huang J."/>
            <person name="Zhang X."/>
            <person name="Sun H."/>
            <person name="Wang H."/>
        </authorList>
    </citation>
    <scope>NUCLEOTIDE SEQUENCE [LARGE SCALE GENOMIC DNA]</scope>
    <source>
        <strain evidence="3">TB1705</strain>
        <tissue evidence="3">Leaf</tissue>
    </source>
</reference>
<dbReference type="Proteomes" id="UP000541444">
    <property type="component" value="Unassembled WGS sequence"/>
</dbReference>
<organism evidence="3 4">
    <name type="scientific">Kingdonia uniflora</name>
    <dbReference type="NCBI Taxonomy" id="39325"/>
    <lineage>
        <taxon>Eukaryota</taxon>
        <taxon>Viridiplantae</taxon>
        <taxon>Streptophyta</taxon>
        <taxon>Embryophyta</taxon>
        <taxon>Tracheophyta</taxon>
        <taxon>Spermatophyta</taxon>
        <taxon>Magnoliopsida</taxon>
        <taxon>Ranunculales</taxon>
        <taxon>Circaeasteraceae</taxon>
        <taxon>Kingdonia</taxon>
    </lineage>
</organism>
<feature type="region of interest" description="Disordered" evidence="2">
    <location>
        <begin position="396"/>
        <end position="444"/>
    </location>
</feature>
<feature type="compositionally biased region" description="Low complexity" evidence="2">
    <location>
        <begin position="413"/>
        <end position="428"/>
    </location>
</feature>
<keyword evidence="4" id="KW-1185">Reference proteome</keyword>
<proteinExistence type="inferred from homology"/>
<comment type="similarity">
    <text evidence="1">Belongs to the CDC123 family.</text>
</comment>
<dbReference type="PANTHER" id="PTHR15323:SF6">
    <property type="entry name" value="CELL DIVISION CYCLE PROTEIN 123 HOMOLOG"/>
    <property type="match status" value="1"/>
</dbReference>
<sequence length="444" mass="51034">MMEEEVNRCQIQEWYPKFKSISIRTSIHELPETFVQYLLDDSGPFLLPQSISGEDALPRRICNPEEQDDFQVSEGSDDESEQPPTPPCFAELELDIKESIENLGGAIFPKLNWSAPKDSAWISTTGTLRCTSLSEIALLLRSSESLTHDLCHAFDSCLDKTCSRPPKFLLALRKWYPSFHPQMEFRCFVRNHILIGISQREVTGFYPVLLEKKHDIEVSVKRFFRESVQGKFESQNYTFDIYVTRDWRIKLMDFNPWGAFTLPLLFTWEELEESFPEEEEDDFVEFRIVGSQCLVRPGLKTAVPYDYLDTSSGSGWDQFFRRADDEQRRQAKCPEAAYKGIVAQERFRHDNEKTEEDRQNDAHKIYQGLNGGNDFKYREAYKILTREPRWANLRDDGLNHVGNVPRNVARRTSGNSSPGNSVGSNNLSKDPDGPPIAQSAGQNS</sequence>
<name>A0A7J7L796_9MAGN</name>
<feature type="compositionally biased region" description="Basic and acidic residues" evidence="2">
    <location>
        <begin position="346"/>
        <end position="364"/>
    </location>
</feature>
<feature type="region of interest" description="Disordered" evidence="2">
    <location>
        <begin position="346"/>
        <end position="369"/>
    </location>
</feature>
<dbReference type="AlphaFoldDB" id="A0A7J7L796"/>